<dbReference type="EMBL" id="CP067341">
    <property type="protein sequence ID" value="QQP10421.1"/>
    <property type="molecule type" value="Genomic_DNA"/>
</dbReference>
<feature type="domain" description="Tail sheath protein subtilisin-like" evidence="2">
    <location>
        <begin position="200"/>
        <end position="356"/>
    </location>
</feature>
<protein>
    <submittedName>
        <fullName evidence="3">Phage tail sheath subtilisin-like domain-containing protein</fullName>
    </submittedName>
</protein>
<reference evidence="3 4" key="1">
    <citation type="submission" date="2020-01" db="EMBL/GenBank/DDBJ databases">
        <authorList>
            <person name="Liu G."/>
            <person name="Liu B."/>
        </authorList>
    </citation>
    <scope>NUCLEOTIDE SEQUENCE [LARGE SCALE GENOMIC DNA]</scope>
    <source>
        <strain evidence="3 4">FJAT-51161</strain>
    </source>
</reference>
<gene>
    <name evidence="3" type="ORF">FJQ98_14105</name>
</gene>
<dbReference type="Pfam" id="PF04984">
    <property type="entry name" value="Phage_sheath_1"/>
    <property type="match status" value="1"/>
</dbReference>
<dbReference type="Gene3D" id="3.40.50.11790">
    <property type="match status" value="1"/>
</dbReference>
<accession>A0ABX7ALU4</accession>
<evidence type="ECO:0000313" key="4">
    <source>
        <dbReference type="Proteomes" id="UP000596049"/>
    </source>
</evidence>
<evidence type="ECO:0000313" key="3">
    <source>
        <dbReference type="EMBL" id="QQP10421.1"/>
    </source>
</evidence>
<sequence length="466" mass="50855">MGIGAMFKLGEQKARPNVYVRWYNAGGYKSYARPLGVGAALVKSNWGPLGAVQTIEASDNDPATLKKLIGSGLVAELLEEAFLGGAVFMHTVRVGNGGAKGKLTIQEASAGNIELTTKYPTSRKFEVTLRDALDPSKREIIITEEGRQLESYSYEAGDNEALALTEVLTKSAYLDVKKAKEGSLPSVVSQQLIGGSDPTVTAEDYTSAMPLLETKFFDSLILDTENTALQASAQAFIRRRIQEGYRTSAVFANDLEDDFNTRIQKAKAFNDFAIIYIGNAVRTTTRVLKGALAAARVMGTMISGTYKSSLTKNTIDGAVEIVGELKSQEYIEAANNGLMVFSLNSDGIPQIDYGINTLASIGEDEDEGWKKIRRMRTRYELIDRIVRKVDKAMSNNVDNNPDGRQHVITLANGEIDQMIRDGGLESGAMIVDPKTPPQGDSAWFTFDNLVDLDGLEKAYLAFGFKY</sequence>
<name>A0ABX7ALU4_9BACI</name>
<dbReference type="RefSeq" id="WP_198926825.1">
    <property type="nucleotide sequence ID" value="NZ_CP067341.1"/>
</dbReference>
<dbReference type="Gene3D" id="3.30.1370.220">
    <property type="match status" value="1"/>
</dbReference>
<comment type="similarity">
    <text evidence="1">Belongs to the myoviridae tail sheath protein family.</text>
</comment>
<proteinExistence type="inferred from homology"/>
<dbReference type="Proteomes" id="UP000596049">
    <property type="component" value="Chromosome"/>
</dbReference>
<organism evidence="3 4">
    <name type="scientific">Lysinibacillus agricola</name>
    <dbReference type="NCBI Taxonomy" id="2590012"/>
    <lineage>
        <taxon>Bacteria</taxon>
        <taxon>Bacillati</taxon>
        <taxon>Bacillota</taxon>
        <taxon>Bacilli</taxon>
        <taxon>Bacillales</taxon>
        <taxon>Bacillaceae</taxon>
        <taxon>Lysinibacillus</taxon>
    </lineage>
</organism>
<evidence type="ECO:0000259" key="2">
    <source>
        <dbReference type="Pfam" id="PF04984"/>
    </source>
</evidence>
<evidence type="ECO:0000256" key="1">
    <source>
        <dbReference type="ARBA" id="ARBA00008005"/>
    </source>
</evidence>
<keyword evidence="4" id="KW-1185">Reference proteome</keyword>
<dbReference type="InterPro" id="IPR035089">
    <property type="entry name" value="Phage_sheath_subtilisin"/>
</dbReference>